<evidence type="ECO:0000313" key="2">
    <source>
        <dbReference type="EMBL" id="CAF3978269.1"/>
    </source>
</evidence>
<reference evidence="2" key="1">
    <citation type="submission" date="2021-02" db="EMBL/GenBank/DDBJ databases">
        <authorList>
            <person name="Nowell W R."/>
        </authorList>
    </citation>
    <scope>NUCLEOTIDE SEQUENCE</scope>
</reference>
<gene>
    <name evidence="2" type="ORF">BYL167_LOCUS12465</name>
    <name evidence="1" type="ORF">GIL414_LOCUS9209</name>
</gene>
<sequence>MISFIGSIFRIERFIHPLQIRLFSGATWSGDRSHGKGIVDGIGATIKRLFDNVIRLSSDESFKAAEDLMNKTQPSTNIRLYMYQKEDIDSVQGLIPLLITIKGTSKFHEITAKPNGEVFIKNRSDESEALIKINF</sequence>
<dbReference type="EMBL" id="CAJOBH010004109">
    <property type="protein sequence ID" value="CAF3978269.1"/>
    <property type="molecule type" value="Genomic_DNA"/>
</dbReference>
<dbReference type="Proteomes" id="UP000681967">
    <property type="component" value="Unassembled WGS sequence"/>
</dbReference>
<evidence type="ECO:0000313" key="3">
    <source>
        <dbReference type="Proteomes" id="UP000681967"/>
    </source>
</evidence>
<name>A0A8S2MXL8_9BILA</name>
<accession>A0A8S2MXL8</accession>
<proteinExistence type="predicted"/>
<protein>
    <submittedName>
        <fullName evidence="2">Uncharacterized protein</fullName>
    </submittedName>
</protein>
<dbReference type="AlphaFoldDB" id="A0A8S2MXL8"/>
<organism evidence="2 3">
    <name type="scientific">Rotaria magnacalcarata</name>
    <dbReference type="NCBI Taxonomy" id="392030"/>
    <lineage>
        <taxon>Eukaryota</taxon>
        <taxon>Metazoa</taxon>
        <taxon>Spiralia</taxon>
        <taxon>Gnathifera</taxon>
        <taxon>Rotifera</taxon>
        <taxon>Eurotatoria</taxon>
        <taxon>Bdelloidea</taxon>
        <taxon>Philodinida</taxon>
        <taxon>Philodinidae</taxon>
        <taxon>Rotaria</taxon>
    </lineage>
</organism>
<dbReference type="EMBL" id="CAJOBJ010003100">
    <property type="protein sequence ID" value="CAF3953366.1"/>
    <property type="molecule type" value="Genomic_DNA"/>
</dbReference>
<evidence type="ECO:0000313" key="1">
    <source>
        <dbReference type="EMBL" id="CAF3953366.1"/>
    </source>
</evidence>
<comment type="caution">
    <text evidence="2">The sequence shown here is derived from an EMBL/GenBank/DDBJ whole genome shotgun (WGS) entry which is preliminary data.</text>
</comment>
<dbReference type="Proteomes" id="UP000681720">
    <property type="component" value="Unassembled WGS sequence"/>
</dbReference>